<feature type="binding site" evidence="5">
    <location>
        <position position="69"/>
    </location>
    <ligand>
        <name>Mg(2+)</name>
        <dbReference type="ChEBI" id="CHEBI:18420"/>
        <label>1</label>
        <note>catalytic</note>
    </ligand>
</feature>
<sequence>MDSFSRIDSLVKSWMHVARSEIMQNFEKEIKVWTKSGRNDLVTSIDRAVENYYVKQIQENFPSAKVIGEESYQKEIDYKTSGMVWIIDPIDGTMNFVKQQDHFASMIGIYQDGIGMRGYIYDVMQNDLFWGGPEIGVFCNEDRLQKPPDRNLRNGLVEISMPFLVHNYRSLQRVALESSGVRIYGSAGIQFIHVLQGKCAAYLSYLRPWDFAAGKILAQALNLQVNTIDGCTLDMLSSSDVLVATKNAQKDIQCLVAPAR</sequence>
<name>A0A0R1MFF8_9LACO</name>
<evidence type="ECO:0000256" key="5">
    <source>
        <dbReference type="PIRSR" id="PIRSR600760-2"/>
    </source>
</evidence>
<dbReference type="OrthoDB" id="9772456at2"/>
<dbReference type="Pfam" id="PF00459">
    <property type="entry name" value="Inositol_P"/>
    <property type="match status" value="1"/>
</dbReference>
<feature type="binding site" evidence="5">
    <location>
        <position position="91"/>
    </location>
    <ligand>
        <name>Mg(2+)</name>
        <dbReference type="ChEBI" id="CHEBI:18420"/>
        <label>1</label>
        <note>catalytic</note>
    </ligand>
</feature>
<reference evidence="6 7" key="1">
    <citation type="journal article" date="2015" name="Genome Announc.">
        <title>Expanding the biotechnology potential of lactobacilli through comparative genomics of 213 strains and associated genera.</title>
        <authorList>
            <person name="Sun Z."/>
            <person name="Harris H.M."/>
            <person name="McCann A."/>
            <person name="Guo C."/>
            <person name="Argimon S."/>
            <person name="Zhang W."/>
            <person name="Yang X."/>
            <person name="Jeffery I.B."/>
            <person name="Cooney J.C."/>
            <person name="Kagawa T.F."/>
            <person name="Liu W."/>
            <person name="Song Y."/>
            <person name="Salvetti E."/>
            <person name="Wrobel A."/>
            <person name="Rasinkangas P."/>
            <person name="Parkhill J."/>
            <person name="Rea M.C."/>
            <person name="O'Sullivan O."/>
            <person name="Ritari J."/>
            <person name="Douillard F.P."/>
            <person name="Paul Ross R."/>
            <person name="Yang R."/>
            <person name="Briner A.E."/>
            <person name="Felis G.E."/>
            <person name="de Vos W.M."/>
            <person name="Barrangou R."/>
            <person name="Klaenhammer T.R."/>
            <person name="Caufield P.W."/>
            <person name="Cui Y."/>
            <person name="Zhang H."/>
            <person name="O'Toole P.W."/>
        </authorList>
    </citation>
    <scope>NUCLEOTIDE SEQUENCE [LARGE SCALE GENOMIC DNA]</scope>
    <source>
        <strain evidence="6 7">DSM 19972</strain>
    </source>
</reference>
<protein>
    <submittedName>
        <fullName evidence="6">Myo-inositol-1(Or 4)-monophosphatase</fullName>
    </submittedName>
</protein>
<dbReference type="Gene3D" id="3.40.190.80">
    <property type="match status" value="1"/>
</dbReference>
<evidence type="ECO:0000256" key="1">
    <source>
        <dbReference type="ARBA" id="ARBA00001946"/>
    </source>
</evidence>
<keyword evidence="2 5" id="KW-0479">Metal-binding</keyword>
<dbReference type="InterPro" id="IPR020583">
    <property type="entry name" value="Inositol_monoP_metal-BS"/>
</dbReference>
<dbReference type="PATRIC" id="fig|1423777.3.peg.1832"/>
<keyword evidence="3" id="KW-0378">Hydrolase</keyword>
<gene>
    <name evidence="6" type="ORF">FD46_GL001778</name>
</gene>
<dbReference type="PANTHER" id="PTHR20854">
    <property type="entry name" value="INOSITOL MONOPHOSPHATASE"/>
    <property type="match status" value="1"/>
</dbReference>
<evidence type="ECO:0000313" key="6">
    <source>
        <dbReference type="EMBL" id="KRL04644.1"/>
    </source>
</evidence>
<dbReference type="GO" id="GO:0008934">
    <property type="term" value="F:inositol monophosphate 1-phosphatase activity"/>
    <property type="evidence" value="ECO:0007669"/>
    <property type="project" value="TreeGrafter"/>
</dbReference>
<dbReference type="FunFam" id="3.30.540.10:FF:000003">
    <property type="entry name" value="Inositol-1-monophosphatase"/>
    <property type="match status" value="1"/>
</dbReference>
<evidence type="ECO:0000256" key="3">
    <source>
        <dbReference type="ARBA" id="ARBA00022801"/>
    </source>
</evidence>
<dbReference type="PROSITE" id="PS00629">
    <property type="entry name" value="IMP_1"/>
    <property type="match status" value="1"/>
</dbReference>
<dbReference type="PRINTS" id="PR00377">
    <property type="entry name" value="IMPHPHTASES"/>
</dbReference>
<dbReference type="GO" id="GO:0006020">
    <property type="term" value="P:inositol metabolic process"/>
    <property type="evidence" value="ECO:0007669"/>
    <property type="project" value="TreeGrafter"/>
</dbReference>
<accession>A0A0R1MFF8</accession>
<dbReference type="EMBL" id="AZEH01000039">
    <property type="protein sequence ID" value="KRL04644.1"/>
    <property type="molecule type" value="Genomic_DNA"/>
</dbReference>
<dbReference type="RefSeq" id="WP_057896598.1">
    <property type="nucleotide sequence ID" value="NZ_AZEH01000039.1"/>
</dbReference>
<evidence type="ECO:0000313" key="7">
    <source>
        <dbReference type="Proteomes" id="UP000051686"/>
    </source>
</evidence>
<keyword evidence="4 5" id="KW-0460">Magnesium</keyword>
<feature type="binding site" evidence="5">
    <location>
        <position position="210"/>
    </location>
    <ligand>
        <name>Mg(2+)</name>
        <dbReference type="ChEBI" id="CHEBI:18420"/>
        <label>1</label>
        <note>catalytic</note>
    </ligand>
</feature>
<dbReference type="Gene3D" id="3.30.540.10">
    <property type="entry name" value="Fructose-1,6-Bisphosphatase, subunit A, domain 1"/>
    <property type="match status" value="1"/>
</dbReference>
<feature type="binding site" evidence="5">
    <location>
        <position position="90"/>
    </location>
    <ligand>
        <name>Mg(2+)</name>
        <dbReference type="ChEBI" id="CHEBI:18420"/>
        <label>2</label>
    </ligand>
</feature>
<dbReference type="InterPro" id="IPR000760">
    <property type="entry name" value="Inositol_monophosphatase-like"/>
</dbReference>
<evidence type="ECO:0000256" key="4">
    <source>
        <dbReference type="ARBA" id="ARBA00022842"/>
    </source>
</evidence>
<keyword evidence="7" id="KW-1185">Reference proteome</keyword>
<dbReference type="SUPFAM" id="SSF56655">
    <property type="entry name" value="Carbohydrate phosphatase"/>
    <property type="match status" value="1"/>
</dbReference>
<dbReference type="AlphaFoldDB" id="A0A0R1MFF8"/>
<dbReference type="PANTHER" id="PTHR20854:SF4">
    <property type="entry name" value="INOSITOL-1-MONOPHOSPHATASE-RELATED"/>
    <property type="match status" value="1"/>
</dbReference>
<dbReference type="GO" id="GO:0007165">
    <property type="term" value="P:signal transduction"/>
    <property type="evidence" value="ECO:0007669"/>
    <property type="project" value="TreeGrafter"/>
</dbReference>
<comment type="caution">
    <text evidence="6">The sequence shown here is derived from an EMBL/GenBank/DDBJ whole genome shotgun (WGS) entry which is preliminary data.</text>
</comment>
<proteinExistence type="predicted"/>
<dbReference type="CDD" id="cd01637">
    <property type="entry name" value="IMPase_like"/>
    <property type="match status" value="1"/>
</dbReference>
<feature type="binding site" evidence="5">
    <location>
        <position position="88"/>
    </location>
    <ligand>
        <name>Mg(2+)</name>
        <dbReference type="ChEBI" id="CHEBI:18420"/>
        <label>1</label>
        <note>catalytic</note>
    </ligand>
</feature>
<evidence type="ECO:0000256" key="2">
    <source>
        <dbReference type="ARBA" id="ARBA00022723"/>
    </source>
</evidence>
<dbReference type="STRING" id="1423777.FD46_GL001778"/>
<comment type="cofactor">
    <cofactor evidence="1 5">
        <name>Mg(2+)</name>
        <dbReference type="ChEBI" id="CHEBI:18420"/>
    </cofactor>
</comment>
<organism evidence="6 7">
    <name type="scientific">Liquorilactobacillus oeni DSM 19972</name>
    <dbReference type="NCBI Taxonomy" id="1423777"/>
    <lineage>
        <taxon>Bacteria</taxon>
        <taxon>Bacillati</taxon>
        <taxon>Bacillota</taxon>
        <taxon>Bacilli</taxon>
        <taxon>Lactobacillales</taxon>
        <taxon>Lactobacillaceae</taxon>
        <taxon>Liquorilactobacillus</taxon>
    </lineage>
</organism>
<dbReference type="Proteomes" id="UP000051686">
    <property type="component" value="Unassembled WGS sequence"/>
</dbReference>
<dbReference type="GO" id="GO:0046872">
    <property type="term" value="F:metal ion binding"/>
    <property type="evidence" value="ECO:0007669"/>
    <property type="project" value="UniProtKB-KW"/>
</dbReference>